<evidence type="ECO:0000256" key="1">
    <source>
        <dbReference type="SAM" id="SignalP"/>
    </source>
</evidence>
<name>A0A2S8SQJ3_9BACT</name>
<protein>
    <recommendedName>
        <fullName evidence="4">DUF4380 domain-containing protein</fullName>
    </recommendedName>
</protein>
<dbReference type="OrthoDB" id="5914937at2"/>
<keyword evidence="3" id="KW-1185">Reference proteome</keyword>
<organism evidence="2 3">
    <name type="scientific">Abditibacterium utsteinense</name>
    <dbReference type="NCBI Taxonomy" id="1960156"/>
    <lineage>
        <taxon>Bacteria</taxon>
        <taxon>Pseudomonadati</taxon>
        <taxon>Abditibacteriota</taxon>
        <taxon>Abditibacteriia</taxon>
        <taxon>Abditibacteriales</taxon>
        <taxon>Abditibacteriaceae</taxon>
        <taxon>Abditibacterium</taxon>
    </lineage>
</organism>
<reference evidence="2 3" key="1">
    <citation type="journal article" date="2018" name="Syst. Appl. Microbiol.">
        <title>Abditibacterium utsteinense sp. nov., the first cultivated member of candidate phylum FBP, isolated from ice-free Antarctic soil samples.</title>
        <authorList>
            <person name="Tahon G."/>
            <person name="Tytgat B."/>
            <person name="Lebbe L."/>
            <person name="Carlier A."/>
            <person name="Willems A."/>
        </authorList>
    </citation>
    <scope>NUCLEOTIDE SEQUENCE [LARGE SCALE GENOMIC DNA]</scope>
    <source>
        <strain evidence="2 3">LMG 29911</strain>
    </source>
</reference>
<keyword evidence="1" id="KW-0732">Signal</keyword>
<dbReference type="InParanoid" id="A0A2S8SQJ3"/>
<comment type="caution">
    <text evidence="2">The sequence shown here is derived from an EMBL/GenBank/DDBJ whole genome shotgun (WGS) entry which is preliminary data.</text>
</comment>
<sequence>MNSIIYRSALLLCLVAPLSFSSARAQSAFETSALCENGECSPAISAVTYGGRDAFKLTNGKTEAIIVPQIGRVMRFGKVGGPNLLWNAADSAPKNAGWKNYGGDKTWLAPQSSWKQFHSSDNWPPDPAFDGKPHRSEVLSGGKLRMTTPLSPTGIRISRTFYFDDKGEFVIEQTATKEKGAPVRAGIWSITQVVPGEAIFMARNRNSTYAEGFHKMGNVGEAQKIEVVNPNLLRITPSSAGAGGKIGVDSPISSLVSVRDGVAFLQKAIQPAGLYPDGEGGAGFPTELYINGDAKAFYVEMEILGPLKNFAVGGKSTHTVRWSLHDLPSKNVESPALVATVEKLIFGGQQITKPVISISPSPIDLRKISATNLVLAPALPNLTTLITLPDVKEMRDFQIEAGLTMNKPAITQTEFQQLISSSTPLTADDALLKVWHYAPWCSGSFRAQDKTYRFGLYLGGLGWLQTPDGQRGMFKQK</sequence>
<dbReference type="InterPro" id="IPR025488">
    <property type="entry name" value="DUF4380"/>
</dbReference>
<dbReference type="Proteomes" id="UP000237684">
    <property type="component" value="Unassembled WGS sequence"/>
</dbReference>
<dbReference type="EMBL" id="NIGF01000017">
    <property type="protein sequence ID" value="PQV63019.1"/>
    <property type="molecule type" value="Genomic_DNA"/>
</dbReference>
<evidence type="ECO:0000313" key="3">
    <source>
        <dbReference type="Proteomes" id="UP000237684"/>
    </source>
</evidence>
<evidence type="ECO:0008006" key="4">
    <source>
        <dbReference type="Google" id="ProtNLM"/>
    </source>
</evidence>
<accession>A0A2S8SQJ3</accession>
<feature type="signal peptide" evidence="1">
    <location>
        <begin position="1"/>
        <end position="25"/>
    </location>
</feature>
<dbReference type="AlphaFoldDB" id="A0A2S8SQJ3"/>
<proteinExistence type="predicted"/>
<feature type="chain" id="PRO_5015472969" description="DUF4380 domain-containing protein" evidence="1">
    <location>
        <begin position="26"/>
        <end position="477"/>
    </location>
</feature>
<gene>
    <name evidence="2" type="ORF">B1R32_11761</name>
</gene>
<dbReference type="RefSeq" id="WP_106380892.1">
    <property type="nucleotide sequence ID" value="NZ_NIGF01000017.1"/>
</dbReference>
<evidence type="ECO:0000313" key="2">
    <source>
        <dbReference type="EMBL" id="PQV63019.1"/>
    </source>
</evidence>
<dbReference type="Pfam" id="PF14315">
    <property type="entry name" value="DUF4380"/>
    <property type="match status" value="1"/>
</dbReference>